<keyword evidence="1" id="KW-1133">Transmembrane helix</keyword>
<reference evidence="3" key="1">
    <citation type="journal article" date="2014" name="Nat. Commun.">
        <title>Genomic adaptations of the halophilic Dead Sea filamentous fungus Eurotium rubrum.</title>
        <authorList>
            <person name="Kis-Papo T."/>
            <person name="Weig A.R."/>
            <person name="Riley R."/>
            <person name="Persoh D."/>
            <person name="Salamov A."/>
            <person name="Sun H."/>
            <person name="Lipzen A."/>
            <person name="Wasser S.P."/>
            <person name="Rambold G."/>
            <person name="Grigoriev I.V."/>
            <person name="Nevo E."/>
        </authorList>
    </citation>
    <scope>NUCLEOTIDE SEQUENCE [LARGE SCALE GENOMIC DNA]</scope>
    <source>
        <strain evidence="3">CBS 135680</strain>
    </source>
</reference>
<name>A0A017S1N3_ASPRC</name>
<evidence type="ECO:0000313" key="2">
    <source>
        <dbReference type="EMBL" id="EYE90035.1"/>
    </source>
</evidence>
<dbReference type="GeneID" id="63695631"/>
<dbReference type="PANTHER" id="PTHR35040">
    <property type="match status" value="1"/>
</dbReference>
<keyword evidence="1" id="KW-0472">Membrane</keyword>
<dbReference type="EMBL" id="KK088478">
    <property type="protein sequence ID" value="EYE90035.1"/>
    <property type="molecule type" value="Genomic_DNA"/>
</dbReference>
<dbReference type="InterPro" id="IPR021986">
    <property type="entry name" value="Spherulin4"/>
</dbReference>
<dbReference type="RefSeq" id="XP_040633725.1">
    <property type="nucleotide sequence ID" value="XM_040780507.1"/>
</dbReference>
<dbReference type="Proteomes" id="UP000019804">
    <property type="component" value="Unassembled WGS sequence"/>
</dbReference>
<evidence type="ECO:0000256" key="1">
    <source>
        <dbReference type="SAM" id="Phobius"/>
    </source>
</evidence>
<dbReference type="Pfam" id="PF12138">
    <property type="entry name" value="Spherulin4"/>
    <property type="match status" value="1"/>
</dbReference>
<feature type="transmembrane region" description="Helical" evidence="1">
    <location>
        <begin position="20"/>
        <end position="41"/>
    </location>
</feature>
<organism evidence="2 3">
    <name type="scientific">Aspergillus ruber (strain CBS 135680)</name>
    <dbReference type="NCBI Taxonomy" id="1388766"/>
    <lineage>
        <taxon>Eukaryota</taxon>
        <taxon>Fungi</taxon>
        <taxon>Dikarya</taxon>
        <taxon>Ascomycota</taxon>
        <taxon>Pezizomycotina</taxon>
        <taxon>Eurotiomycetes</taxon>
        <taxon>Eurotiomycetidae</taxon>
        <taxon>Eurotiales</taxon>
        <taxon>Aspergillaceae</taxon>
        <taxon>Aspergillus</taxon>
        <taxon>Aspergillus subgen. Aspergillus</taxon>
    </lineage>
</organism>
<dbReference type="PANTHER" id="PTHR35040:SF7">
    <property type="entry name" value="FIBRONECTIN TYPE-III DOMAIN-CONTAINING PROTEIN-RELATED"/>
    <property type="match status" value="1"/>
</dbReference>
<gene>
    <name evidence="2" type="ORF">EURHEDRAFT_407225</name>
</gene>
<dbReference type="OrthoDB" id="5342184at2759"/>
<accession>A0A017S1N3</accession>
<dbReference type="HOGENOM" id="CLU_060605_0_0_1"/>
<dbReference type="AlphaFoldDB" id="A0A017S1N3"/>
<keyword evidence="1" id="KW-0812">Transmembrane</keyword>
<keyword evidence="3" id="KW-1185">Reference proteome</keyword>
<proteinExistence type="predicted"/>
<sequence>MNSQKLANSRFLQSKRSCLLAFIVLVLILAIIIPPAVVVPLRKKSMGPKSKVFVPLYVYPAPGAWAPLENVRGAEHCRVATHPSVNFTVVVNPGNGPGPDALPDANYTREIPRLASYNNVRLLGYVPVNYTNRDIGLVRRDIETYAKWPVNGSSPDLAVQGIFFDETPQEYDDRAFGYLQELRDLVKGSSGLGPDNYVFQNPGVVSDTRYLSTADSTVVFEATYDTFQERRKAKVFKTLSEDDREQLCAVIHSVPDSIQGSKLRSLVKKARKVAEEVYVTHLRVDYYAGFGHSWGDFVDLMAA</sequence>
<protein>
    <submittedName>
        <fullName evidence="2">Putative cell surface spherulin 4-like protein</fullName>
    </submittedName>
</protein>
<evidence type="ECO:0000313" key="3">
    <source>
        <dbReference type="Proteomes" id="UP000019804"/>
    </source>
</evidence>